<feature type="compositionally biased region" description="Acidic residues" evidence="1">
    <location>
        <begin position="158"/>
        <end position="175"/>
    </location>
</feature>
<dbReference type="PROSITE" id="PS50076">
    <property type="entry name" value="DNAJ_2"/>
    <property type="match status" value="1"/>
</dbReference>
<dbReference type="InterPro" id="IPR001623">
    <property type="entry name" value="DnaJ_domain"/>
</dbReference>
<dbReference type="GeneID" id="106074719"/>
<feature type="compositionally biased region" description="Basic and acidic residues" evidence="1">
    <location>
        <begin position="315"/>
        <end position="326"/>
    </location>
</feature>
<dbReference type="Gene3D" id="1.10.287.110">
    <property type="entry name" value="DnaJ domain"/>
    <property type="match status" value="1"/>
</dbReference>
<evidence type="ECO:0000259" key="2">
    <source>
        <dbReference type="PROSITE" id="PS50076"/>
    </source>
</evidence>
<evidence type="ECO:0000313" key="4">
    <source>
        <dbReference type="RefSeq" id="XP_055870988.1"/>
    </source>
</evidence>
<feature type="region of interest" description="Disordered" evidence="1">
    <location>
        <begin position="656"/>
        <end position="675"/>
    </location>
</feature>
<feature type="compositionally biased region" description="Low complexity" evidence="1">
    <location>
        <begin position="274"/>
        <end position="289"/>
    </location>
</feature>
<dbReference type="SMART" id="SM00271">
    <property type="entry name" value="DnaJ"/>
    <property type="match status" value="1"/>
</dbReference>
<feature type="region of interest" description="Disordered" evidence="1">
    <location>
        <begin position="153"/>
        <end position="211"/>
    </location>
</feature>
<dbReference type="PRINTS" id="PR00625">
    <property type="entry name" value="JDOMAIN"/>
</dbReference>
<dbReference type="OrthoDB" id="6138678at2759"/>
<dbReference type="InterPro" id="IPR036869">
    <property type="entry name" value="J_dom_sf"/>
</dbReference>
<feature type="region of interest" description="Disordered" evidence="1">
    <location>
        <begin position="490"/>
        <end position="520"/>
    </location>
</feature>
<dbReference type="CDD" id="cd06257">
    <property type="entry name" value="DnaJ"/>
    <property type="match status" value="1"/>
</dbReference>
<dbReference type="OMA" id="MFNERPR"/>
<evidence type="ECO:0000313" key="3">
    <source>
        <dbReference type="Proteomes" id="UP001165740"/>
    </source>
</evidence>
<keyword evidence="3" id="KW-1185">Reference proteome</keyword>
<feature type="compositionally biased region" description="Polar residues" evidence="1">
    <location>
        <begin position="511"/>
        <end position="520"/>
    </location>
</feature>
<reference evidence="4 5" key="1">
    <citation type="submission" date="2025-04" db="UniProtKB">
        <authorList>
            <consortium name="RefSeq"/>
        </authorList>
    </citation>
    <scope>IDENTIFICATION</scope>
</reference>
<dbReference type="SUPFAM" id="SSF46565">
    <property type="entry name" value="Chaperone J-domain"/>
    <property type="match status" value="1"/>
</dbReference>
<dbReference type="RefSeq" id="XP_055870991.1">
    <property type="nucleotide sequence ID" value="XM_056015016.1"/>
</dbReference>
<dbReference type="RefSeq" id="XP_055870989.1">
    <property type="nucleotide sequence ID" value="XM_056015014.1"/>
</dbReference>
<name>A0A9W2Z7U7_BIOGL</name>
<dbReference type="InterPro" id="IPR052276">
    <property type="entry name" value="Diphthamide-biosynth_chaperone"/>
</dbReference>
<dbReference type="Pfam" id="PF00226">
    <property type="entry name" value="DnaJ"/>
    <property type="match status" value="1"/>
</dbReference>
<feature type="region of interest" description="Disordered" evidence="1">
    <location>
        <begin position="227"/>
        <end position="424"/>
    </location>
</feature>
<dbReference type="PANTHER" id="PTHR44240">
    <property type="entry name" value="DNAJ DOMAIN (PROKARYOTIC HEAT SHOCK PROTEIN)-RELATED"/>
    <property type="match status" value="1"/>
</dbReference>
<proteinExistence type="predicted"/>
<gene>
    <name evidence="4 5 6 7" type="primary">LOC106074719</name>
</gene>
<feature type="compositionally biased region" description="Polar residues" evidence="1">
    <location>
        <begin position="490"/>
        <end position="504"/>
    </location>
</feature>
<dbReference type="AlphaFoldDB" id="A0A9W2Z7U7"/>
<feature type="compositionally biased region" description="Polar residues" evidence="1">
    <location>
        <begin position="295"/>
        <end position="313"/>
    </location>
</feature>
<organism evidence="3 7">
    <name type="scientific">Biomphalaria glabrata</name>
    <name type="common">Bloodfluke planorb</name>
    <name type="synonym">Freshwater snail</name>
    <dbReference type="NCBI Taxonomy" id="6526"/>
    <lineage>
        <taxon>Eukaryota</taxon>
        <taxon>Metazoa</taxon>
        <taxon>Spiralia</taxon>
        <taxon>Lophotrochozoa</taxon>
        <taxon>Mollusca</taxon>
        <taxon>Gastropoda</taxon>
        <taxon>Heterobranchia</taxon>
        <taxon>Euthyneura</taxon>
        <taxon>Panpulmonata</taxon>
        <taxon>Hygrophila</taxon>
        <taxon>Lymnaeoidea</taxon>
        <taxon>Planorbidae</taxon>
        <taxon>Biomphalaria</taxon>
    </lineage>
</organism>
<dbReference type="Proteomes" id="UP001165740">
    <property type="component" value="Chromosome 17"/>
</dbReference>
<feature type="compositionally biased region" description="Basic and acidic residues" evidence="1">
    <location>
        <begin position="337"/>
        <end position="424"/>
    </location>
</feature>
<sequence length="675" mass="78299">MDHRRERIRCLQELELNDSASDDEIKKAYRKAALKYHPDKNSDPEAVDKFKKISAAYRYLTEGDSLINDTMDSDLINIFQNLFPWIFHPTFHHHTSHQTKLSHIFTITKEAFAFQRNPFYDFYNYDDDDDSKDADSKDDYFVSASKNAFQRNPFYGYYDDEDDGDSEDDDSEDDYFVSASKNMHSSVNSRPYTPSYSFHSTSGQQKGAEAGPSQFYRQDLNFTTANEQHGQYYHENKKTGKSAKKKNRNAKRAEKMAADAGKSKPATHVDSNPSTQLNSTSASNSQSLSKEYSPEGSSASNSARDSPVPNSSAEVNKKVKLEETTVKKSKKQILMEQKQREKEANEIREELERKEREKREKIEKKRLQQEEKEKKEREAREEEERKRQLEELRREEERRKLREIEEEKKKRMAEEAAKKRKVEEQLRKLREDFDKDLFLDETGDFKYTDPDMTNIIKYDDLNALGNAHPTLPVQKLDNINGLHTEDLIKLQNQKPNGNSKSQNQKLEEKNPFSSQVGQNSDQYYRTDQSKQNGFKNKSFQTLVFENSSYPNSGSRLGPHYQQHPAGSQFQPYPGFSQYQQQYPAGGAHYLNHGQQNPHPAFGSQYLNYGQQNPQQMRQPPRPLNIPDINIIKNVPPPPLQNKSISINRFPAYQGMRPPPGFLRAPRPSQNVTMRM</sequence>
<feature type="domain" description="J" evidence="2">
    <location>
        <begin position="9"/>
        <end position="65"/>
    </location>
</feature>
<dbReference type="RefSeq" id="XP_055870988.1">
    <property type="nucleotide sequence ID" value="XM_056015013.1"/>
</dbReference>
<dbReference type="PANTHER" id="PTHR44240:SF10">
    <property type="entry name" value="J DOMAIN-CONTAINING PROTEIN"/>
    <property type="match status" value="1"/>
</dbReference>
<evidence type="ECO:0000313" key="6">
    <source>
        <dbReference type="RefSeq" id="XP_055870990.1"/>
    </source>
</evidence>
<evidence type="ECO:0000256" key="1">
    <source>
        <dbReference type="SAM" id="MobiDB-lite"/>
    </source>
</evidence>
<evidence type="ECO:0000313" key="7">
    <source>
        <dbReference type="RefSeq" id="XP_055870991.1"/>
    </source>
</evidence>
<feature type="compositionally biased region" description="Basic residues" evidence="1">
    <location>
        <begin position="239"/>
        <end position="250"/>
    </location>
</feature>
<evidence type="ECO:0000313" key="5">
    <source>
        <dbReference type="RefSeq" id="XP_055870989.1"/>
    </source>
</evidence>
<protein>
    <submittedName>
        <fullName evidence="4 5">Uncharacterized protein LOC106074719 isoform X1</fullName>
    </submittedName>
</protein>
<feature type="compositionally biased region" description="Polar residues" evidence="1">
    <location>
        <begin position="179"/>
        <end position="205"/>
    </location>
</feature>
<dbReference type="RefSeq" id="XP_055870990.1">
    <property type="nucleotide sequence ID" value="XM_056015015.1"/>
</dbReference>
<accession>A0A9W2Z7U7</accession>